<dbReference type="Proteomes" id="UP000289708">
    <property type="component" value="Unassembled WGS sequence"/>
</dbReference>
<dbReference type="InterPro" id="IPR047676">
    <property type="entry name" value="FxLYD_dom"/>
</dbReference>
<feature type="domain" description="Zinc finger/thioredoxin putative" evidence="2">
    <location>
        <begin position="1"/>
        <end position="35"/>
    </location>
</feature>
<feature type="transmembrane region" description="Helical" evidence="1">
    <location>
        <begin position="118"/>
        <end position="140"/>
    </location>
</feature>
<evidence type="ECO:0000313" key="4">
    <source>
        <dbReference type="Proteomes" id="UP000289708"/>
    </source>
</evidence>
<dbReference type="OrthoDB" id="7159357at2"/>
<reference evidence="3 4" key="1">
    <citation type="submission" date="2018-12" db="EMBL/GenBank/DDBJ databases">
        <title>bacterium Hansschlegelia zhihuaiae S113.</title>
        <authorList>
            <person name="He J."/>
        </authorList>
    </citation>
    <scope>NUCLEOTIDE SEQUENCE [LARGE SCALE GENOMIC DNA]</scope>
    <source>
        <strain evidence="3 4">S 113</strain>
    </source>
</reference>
<dbReference type="RefSeq" id="WP_128778638.1">
    <property type="nucleotide sequence ID" value="NZ_RYFI01000017.1"/>
</dbReference>
<dbReference type="Pfam" id="PF13717">
    <property type="entry name" value="Zn_ribbon_4"/>
    <property type="match status" value="1"/>
</dbReference>
<evidence type="ECO:0000256" key="1">
    <source>
        <dbReference type="SAM" id="Phobius"/>
    </source>
</evidence>
<dbReference type="AlphaFoldDB" id="A0A4Q0MCC3"/>
<gene>
    <name evidence="3" type="ORF">EK403_16885</name>
</gene>
<keyword evidence="1" id="KW-0472">Membrane</keyword>
<dbReference type="InterPro" id="IPR011723">
    <property type="entry name" value="Znf/thioredoxin_put"/>
</dbReference>
<dbReference type="NCBIfam" id="NF038353">
    <property type="entry name" value="FxLYD_dom"/>
    <property type="match status" value="1"/>
</dbReference>
<keyword evidence="1" id="KW-1133">Transmembrane helix</keyword>
<name>A0A4Q0MCC3_9HYPH</name>
<sequence length="268" mass="28417">MTITCPSCEASYRISPETLGGGRKVRCARCRTQWFASPEPEPELIAPGAPEVELDPIPSLEDAHFIDAVDSVEAERQRAAPDAGQAEAAVGARRWFAPRSRLPSTAAPRRARRPSRRIILKVRPVAVAAALGVAACGIVVGERVALVRAAPSLASLYAAVGLPVNVRGLSIDELKSVEEIEEGVPLLLVTGVVRNDSREAVDVPRLRLAVTGGGDRELYAWTTVAARAKLAPGESAAFRARLASPPADGRGIAVRFLARRDLVASAAR</sequence>
<comment type="caution">
    <text evidence="3">The sequence shown here is derived from an EMBL/GenBank/DDBJ whole genome shotgun (WGS) entry which is preliminary data.</text>
</comment>
<keyword evidence="1" id="KW-0812">Transmembrane</keyword>
<accession>A0A4Q0MCC3</accession>
<evidence type="ECO:0000313" key="3">
    <source>
        <dbReference type="EMBL" id="RXF70845.1"/>
    </source>
</evidence>
<dbReference type="EMBL" id="RYFI01000017">
    <property type="protein sequence ID" value="RXF70845.1"/>
    <property type="molecule type" value="Genomic_DNA"/>
</dbReference>
<protein>
    <submittedName>
        <fullName evidence="3">DUF3426 domain-containing protein</fullName>
    </submittedName>
</protein>
<dbReference type="NCBIfam" id="TIGR02098">
    <property type="entry name" value="MJ0042_CXXC"/>
    <property type="match status" value="1"/>
</dbReference>
<organism evidence="3 4">
    <name type="scientific">Hansschlegelia zhihuaiae</name>
    <dbReference type="NCBI Taxonomy" id="405005"/>
    <lineage>
        <taxon>Bacteria</taxon>
        <taxon>Pseudomonadati</taxon>
        <taxon>Pseudomonadota</taxon>
        <taxon>Alphaproteobacteria</taxon>
        <taxon>Hyphomicrobiales</taxon>
        <taxon>Methylopilaceae</taxon>
        <taxon>Hansschlegelia</taxon>
    </lineage>
</organism>
<evidence type="ECO:0000259" key="2">
    <source>
        <dbReference type="Pfam" id="PF13717"/>
    </source>
</evidence>
<keyword evidence="4" id="KW-1185">Reference proteome</keyword>
<proteinExistence type="predicted"/>